<dbReference type="EMBL" id="JAULRT010000060">
    <property type="protein sequence ID" value="MDO3383306.1"/>
    <property type="molecule type" value="Genomic_DNA"/>
</dbReference>
<dbReference type="InterPro" id="IPR001387">
    <property type="entry name" value="Cro/C1-type_HTH"/>
</dbReference>
<dbReference type="CDD" id="cd00093">
    <property type="entry name" value="HTH_XRE"/>
    <property type="match status" value="1"/>
</dbReference>
<keyword evidence="3" id="KW-1185">Reference proteome</keyword>
<gene>
    <name evidence="2" type="ORF">QWI16_14080</name>
</gene>
<evidence type="ECO:0000313" key="2">
    <source>
        <dbReference type="EMBL" id="MDO3383306.1"/>
    </source>
</evidence>
<dbReference type="Pfam" id="PF01381">
    <property type="entry name" value="HTH_3"/>
    <property type="match status" value="1"/>
</dbReference>
<accession>A0ABT8TKZ4</accession>
<name>A0ABT8TKZ4_9GAMM</name>
<reference evidence="2" key="1">
    <citation type="submission" date="2023-07" db="EMBL/GenBank/DDBJ databases">
        <title>Gilvimarinus algae sp. nov., isolated from the surface of Kelp.</title>
        <authorList>
            <person name="Sun Y.Y."/>
            <person name="Gong Y."/>
            <person name="Du Z.J."/>
        </authorList>
    </citation>
    <scope>NUCLEOTIDE SEQUENCE</scope>
    <source>
        <strain evidence="2">SDUM040014</strain>
    </source>
</reference>
<evidence type="ECO:0000313" key="3">
    <source>
        <dbReference type="Proteomes" id="UP001168380"/>
    </source>
</evidence>
<dbReference type="Proteomes" id="UP001168380">
    <property type="component" value="Unassembled WGS sequence"/>
</dbReference>
<comment type="caution">
    <text evidence="2">The sequence shown here is derived from an EMBL/GenBank/DDBJ whole genome shotgun (WGS) entry which is preliminary data.</text>
</comment>
<dbReference type="Gene3D" id="1.10.260.40">
    <property type="entry name" value="lambda repressor-like DNA-binding domains"/>
    <property type="match status" value="1"/>
</dbReference>
<sequence>MERQLLGERLRIARARQRMSQLDLVIALEERGLTLTQSTIGKIERGERNLYVHQLVALAETLDISLDWAIYGGELDVK</sequence>
<dbReference type="InterPro" id="IPR010982">
    <property type="entry name" value="Lambda_DNA-bd_dom_sf"/>
</dbReference>
<dbReference type="PROSITE" id="PS50943">
    <property type="entry name" value="HTH_CROC1"/>
    <property type="match status" value="1"/>
</dbReference>
<proteinExistence type="predicted"/>
<dbReference type="SUPFAM" id="SSF47413">
    <property type="entry name" value="lambda repressor-like DNA-binding domains"/>
    <property type="match status" value="1"/>
</dbReference>
<evidence type="ECO:0000259" key="1">
    <source>
        <dbReference type="PROSITE" id="PS50943"/>
    </source>
</evidence>
<dbReference type="SMART" id="SM00530">
    <property type="entry name" value="HTH_XRE"/>
    <property type="match status" value="1"/>
</dbReference>
<protein>
    <submittedName>
        <fullName evidence="2">Helix-turn-helix domain-containing protein</fullName>
    </submittedName>
</protein>
<feature type="domain" description="HTH cro/C1-type" evidence="1">
    <location>
        <begin position="10"/>
        <end position="69"/>
    </location>
</feature>
<organism evidence="2 3">
    <name type="scientific">Gilvimarinus algae</name>
    <dbReference type="NCBI Taxonomy" id="3058037"/>
    <lineage>
        <taxon>Bacteria</taxon>
        <taxon>Pseudomonadati</taxon>
        <taxon>Pseudomonadota</taxon>
        <taxon>Gammaproteobacteria</taxon>
        <taxon>Cellvibrionales</taxon>
        <taxon>Cellvibrionaceae</taxon>
        <taxon>Gilvimarinus</taxon>
    </lineage>
</organism>
<dbReference type="RefSeq" id="WP_302714075.1">
    <property type="nucleotide sequence ID" value="NZ_JAULRT010000060.1"/>
</dbReference>